<reference evidence="3" key="1">
    <citation type="submission" date="2012-12" db="EMBL/GenBank/DDBJ databases">
        <authorList>
            <person name="Hellsten U."/>
            <person name="Grimwood J."/>
            <person name="Chapman J.A."/>
            <person name="Shapiro H."/>
            <person name="Aerts A."/>
            <person name="Otillar R.P."/>
            <person name="Terry A.Y."/>
            <person name="Boore J.L."/>
            <person name="Simakov O."/>
            <person name="Marletaz F."/>
            <person name="Cho S.-J."/>
            <person name="Edsinger-Gonzales E."/>
            <person name="Havlak P."/>
            <person name="Kuo D.-H."/>
            <person name="Larsson T."/>
            <person name="Lv J."/>
            <person name="Arendt D."/>
            <person name="Savage R."/>
            <person name="Osoegawa K."/>
            <person name="de Jong P."/>
            <person name="Lindberg D.R."/>
            <person name="Seaver E.C."/>
            <person name="Weisblat D.A."/>
            <person name="Putnam N.H."/>
            <person name="Grigoriev I.V."/>
            <person name="Rokhsar D.S."/>
        </authorList>
    </citation>
    <scope>NUCLEOTIDE SEQUENCE</scope>
    <source>
        <strain evidence="3">I ESC-2004</strain>
    </source>
</reference>
<evidence type="ECO:0000313" key="2">
    <source>
        <dbReference type="EnsemblMetazoa" id="CapteP199477"/>
    </source>
</evidence>
<reference evidence="2" key="3">
    <citation type="submission" date="2015-06" db="UniProtKB">
        <authorList>
            <consortium name="EnsemblMetazoa"/>
        </authorList>
    </citation>
    <scope>IDENTIFICATION</scope>
</reference>
<dbReference type="HOGENOM" id="CLU_1836976_0_0_1"/>
<dbReference type="EMBL" id="AMQN01004802">
    <property type="status" value="NOT_ANNOTATED_CDS"/>
    <property type="molecule type" value="Genomic_DNA"/>
</dbReference>
<proteinExistence type="predicted"/>
<gene>
    <name evidence="1" type="ORF">CAPTEDRAFT_199477</name>
</gene>
<organism evidence="1">
    <name type="scientific">Capitella teleta</name>
    <name type="common">Polychaete worm</name>
    <dbReference type="NCBI Taxonomy" id="283909"/>
    <lineage>
        <taxon>Eukaryota</taxon>
        <taxon>Metazoa</taxon>
        <taxon>Spiralia</taxon>
        <taxon>Lophotrochozoa</taxon>
        <taxon>Annelida</taxon>
        <taxon>Polychaeta</taxon>
        <taxon>Sedentaria</taxon>
        <taxon>Scolecida</taxon>
        <taxon>Capitellidae</taxon>
        <taxon>Capitella</taxon>
    </lineage>
</organism>
<dbReference type="EMBL" id="KB294418">
    <property type="protein sequence ID" value="ELU14525.1"/>
    <property type="molecule type" value="Genomic_DNA"/>
</dbReference>
<protein>
    <submittedName>
        <fullName evidence="1 2">Uncharacterized protein</fullName>
    </submittedName>
</protein>
<dbReference type="EnsemblMetazoa" id="CapteT199477">
    <property type="protein sequence ID" value="CapteP199477"/>
    <property type="gene ID" value="CapteG199477"/>
</dbReference>
<sequence>MKNFEAIRSSIKPKNLEAKKIQDMTKEKMNERVMEVGKEEWMRSLQSTELTKKYAVEKETVKLESYADGCVGAKVRMLLRKDCLPVRTHSCVDCGEEDGDCMWRKKERERERVRGACVAGLCSVRTSEERVEGEVESREG</sequence>
<accession>R7VFR6</accession>
<name>R7VFR6_CAPTE</name>
<keyword evidence="3" id="KW-1185">Reference proteome</keyword>
<reference evidence="1 3" key="2">
    <citation type="journal article" date="2013" name="Nature">
        <title>Insights into bilaterian evolution from three spiralian genomes.</title>
        <authorList>
            <person name="Simakov O."/>
            <person name="Marletaz F."/>
            <person name="Cho S.J."/>
            <person name="Edsinger-Gonzales E."/>
            <person name="Havlak P."/>
            <person name="Hellsten U."/>
            <person name="Kuo D.H."/>
            <person name="Larsson T."/>
            <person name="Lv J."/>
            <person name="Arendt D."/>
            <person name="Savage R."/>
            <person name="Osoegawa K."/>
            <person name="de Jong P."/>
            <person name="Grimwood J."/>
            <person name="Chapman J.A."/>
            <person name="Shapiro H."/>
            <person name="Aerts A."/>
            <person name="Otillar R.P."/>
            <person name="Terry A.Y."/>
            <person name="Boore J.L."/>
            <person name="Grigoriev I.V."/>
            <person name="Lindberg D.R."/>
            <person name="Seaver E.C."/>
            <person name="Weisblat D.A."/>
            <person name="Putnam N.H."/>
            <person name="Rokhsar D.S."/>
        </authorList>
    </citation>
    <scope>NUCLEOTIDE SEQUENCE</scope>
    <source>
        <strain evidence="1 3">I ESC-2004</strain>
    </source>
</reference>
<dbReference type="AlphaFoldDB" id="R7VFR6"/>
<dbReference type="OrthoDB" id="6508428at2759"/>
<dbReference type="Proteomes" id="UP000014760">
    <property type="component" value="Unassembled WGS sequence"/>
</dbReference>
<evidence type="ECO:0000313" key="3">
    <source>
        <dbReference type="Proteomes" id="UP000014760"/>
    </source>
</evidence>
<evidence type="ECO:0000313" key="1">
    <source>
        <dbReference type="EMBL" id="ELU14525.1"/>
    </source>
</evidence>